<evidence type="ECO:0000256" key="2">
    <source>
        <dbReference type="ARBA" id="ARBA00004496"/>
    </source>
</evidence>
<evidence type="ECO:0000256" key="6">
    <source>
        <dbReference type="ARBA" id="ARBA00022603"/>
    </source>
</evidence>
<dbReference type="AlphaFoldDB" id="A0A923J1J3"/>
<evidence type="ECO:0000256" key="11">
    <source>
        <dbReference type="ARBA" id="ARBA00031088"/>
    </source>
</evidence>
<dbReference type="EMBL" id="JAAZWO010000019">
    <property type="protein sequence ID" value="MBC2398859.1"/>
    <property type="molecule type" value="Genomic_DNA"/>
</dbReference>
<comment type="similarity">
    <text evidence="13">Belongs to the class I-like SAM-binding methyltransferase superfamily. RsmB/NOP family.</text>
</comment>
<dbReference type="NCBIfam" id="NF011494">
    <property type="entry name" value="PRK14902.1"/>
    <property type="match status" value="1"/>
</dbReference>
<feature type="active site" description="Nucleophile" evidence="13">
    <location>
        <position position="379"/>
    </location>
</feature>
<dbReference type="GO" id="GO:0003723">
    <property type="term" value="F:RNA binding"/>
    <property type="evidence" value="ECO:0007669"/>
    <property type="project" value="UniProtKB-UniRule"/>
</dbReference>
<dbReference type="CDD" id="cd02440">
    <property type="entry name" value="AdoMet_MTases"/>
    <property type="match status" value="1"/>
</dbReference>
<feature type="binding site" evidence="13">
    <location>
        <position position="281"/>
    </location>
    <ligand>
        <name>S-adenosyl-L-methionine</name>
        <dbReference type="ChEBI" id="CHEBI:59789"/>
    </ligand>
</feature>
<comment type="subcellular location">
    <subcellularLocation>
        <location evidence="2">Cytoplasm</location>
    </subcellularLocation>
</comment>
<feature type="domain" description="SAM-dependent MTase RsmB/NOP-type" evidence="14">
    <location>
        <begin position="167"/>
        <end position="440"/>
    </location>
</feature>
<evidence type="ECO:0000256" key="4">
    <source>
        <dbReference type="ARBA" id="ARBA00022490"/>
    </source>
</evidence>
<keyword evidence="9 13" id="KW-0694">RNA-binding</keyword>
<dbReference type="InterPro" id="IPR006027">
    <property type="entry name" value="NusB_RsmB_TIM44"/>
</dbReference>
<evidence type="ECO:0000256" key="1">
    <source>
        <dbReference type="ARBA" id="ARBA00002724"/>
    </source>
</evidence>
<keyword evidence="5" id="KW-0698">rRNA processing</keyword>
<dbReference type="NCBIfam" id="TIGR00563">
    <property type="entry name" value="rsmB"/>
    <property type="match status" value="1"/>
</dbReference>
<evidence type="ECO:0000313" key="16">
    <source>
        <dbReference type="Proteomes" id="UP000563151"/>
    </source>
</evidence>
<dbReference type="InterPro" id="IPR004573">
    <property type="entry name" value="rRNA_ssu_MeTfrase_B"/>
</dbReference>
<dbReference type="FunFam" id="3.30.70.1170:FF:000003">
    <property type="entry name" value="16S rRNA (Cytosine(967)-C(5))-methyltransferase RsmB"/>
    <property type="match status" value="1"/>
</dbReference>
<dbReference type="Pfam" id="PF01189">
    <property type="entry name" value="Methyltr_RsmB-F"/>
    <property type="match status" value="1"/>
</dbReference>
<dbReference type="PANTHER" id="PTHR22807:SF53">
    <property type="entry name" value="RIBOSOMAL RNA SMALL SUBUNIT METHYLTRANSFERASE B-RELATED"/>
    <property type="match status" value="1"/>
</dbReference>
<dbReference type="RefSeq" id="WP_035148485.1">
    <property type="nucleotide sequence ID" value="NZ_JAAZWO010000019.1"/>
</dbReference>
<dbReference type="SUPFAM" id="SSF48013">
    <property type="entry name" value="NusB-like"/>
    <property type="match status" value="1"/>
</dbReference>
<dbReference type="EC" id="2.1.1.176" evidence="3"/>
<dbReference type="GO" id="GO:0006355">
    <property type="term" value="P:regulation of DNA-templated transcription"/>
    <property type="evidence" value="ECO:0007669"/>
    <property type="project" value="InterPro"/>
</dbReference>
<keyword evidence="4" id="KW-0963">Cytoplasm</keyword>
<evidence type="ECO:0000256" key="8">
    <source>
        <dbReference type="ARBA" id="ARBA00022691"/>
    </source>
</evidence>
<accession>A0A923J1J3</accession>
<dbReference type="Proteomes" id="UP000563151">
    <property type="component" value="Unassembled WGS sequence"/>
</dbReference>
<dbReference type="Gene3D" id="1.10.940.10">
    <property type="entry name" value="NusB-like"/>
    <property type="match status" value="1"/>
</dbReference>
<reference evidence="15 16" key="1">
    <citation type="submission" date="2020-04" db="EMBL/GenBank/DDBJ databases">
        <title>Genomic insights into acetone-butanol-ethanol (ABE) fermentation by sequencing solventogenic clostridia strains.</title>
        <authorList>
            <person name="Brown S."/>
        </authorList>
    </citation>
    <scope>NUCLEOTIDE SEQUENCE [LARGE SCALE GENOMIC DNA]</scope>
    <source>
        <strain evidence="15 16">DJ011</strain>
    </source>
</reference>
<comment type="catalytic activity">
    <reaction evidence="12">
        <text>cytidine(967) in 16S rRNA + S-adenosyl-L-methionine = 5-methylcytidine(967) in 16S rRNA + S-adenosyl-L-homocysteine + H(+)</text>
        <dbReference type="Rhea" id="RHEA:42748"/>
        <dbReference type="Rhea" id="RHEA-COMP:10219"/>
        <dbReference type="Rhea" id="RHEA-COMP:10220"/>
        <dbReference type="ChEBI" id="CHEBI:15378"/>
        <dbReference type="ChEBI" id="CHEBI:57856"/>
        <dbReference type="ChEBI" id="CHEBI:59789"/>
        <dbReference type="ChEBI" id="CHEBI:74483"/>
        <dbReference type="ChEBI" id="CHEBI:82748"/>
        <dbReference type="EC" id="2.1.1.176"/>
    </reaction>
</comment>
<evidence type="ECO:0000256" key="7">
    <source>
        <dbReference type="ARBA" id="ARBA00022679"/>
    </source>
</evidence>
<feature type="binding site" evidence="13">
    <location>
        <position position="308"/>
    </location>
    <ligand>
        <name>S-adenosyl-L-methionine</name>
        <dbReference type="ChEBI" id="CHEBI:59789"/>
    </ligand>
</feature>
<dbReference type="FunFam" id="1.10.940.10:FF:000006">
    <property type="entry name" value="16S rRNA (Cytosine(967)-C(5))-methyltransferase RsmB"/>
    <property type="match status" value="1"/>
</dbReference>
<name>A0A923J1J3_CLOTT</name>
<dbReference type="FunFam" id="3.40.50.150:FF:000022">
    <property type="entry name" value="Ribosomal RNA small subunit methyltransferase B"/>
    <property type="match status" value="1"/>
</dbReference>
<gene>
    <name evidence="15" type="primary">rsmB</name>
    <name evidence="15" type="ORF">HGG79_13915</name>
</gene>
<dbReference type="InterPro" id="IPR029063">
    <property type="entry name" value="SAM-dependent_MTases_sf"/>
</dbReference>
<keyword evidence="16" id="KW-1185">Reference proteome</keyword>
<dbReference type="InterPro" id="IPR035926">
    <property type="entry name" value="NusB-like_sf"/>
</dbReference>
<comment type="caution">
    <text evidence="15">The sequence shown here is derived from an EMBL/GenBank/DDBJ whole genome shotgun (WGS) entry which is preliminary data.</text>
</comment>
<keyword evidence="6 13" id="KW-0489">Methyltransferase</keyword>
<dbReference type="InterPro" id="IPR023267">
    <property type="entry name" value="RCMT"/>
</dbReference>
<evidence type="ECO:0000259" key="14">
    <source>
        <dbReference type="PROSITE" id="PS51686"/>
    </source>
</evidence>
<evidence type="ECO:0000256" key="3">
    <source>
        <dbReference type="ARBA" id="ARBA00012140"/>
    </source>
</evidence>
<comment type="function">
    <text evidence="1">Specifically methylates the cytosine at position 967 (m5C967) of 16S rRNA.</text>
</comment>
<dbReference type="InterPro" id="IPR001678">
    <property type="entry name" value="MeTrfase_RsmB-F_NOP2_dom"/>
</dbReference>
<evidence type="ECO:0000256" key="13">
    <source>
        <dbReference type="PROSITE-ProRule" id="PRU01023"/>
    </source>
</evidence>
<evidence type="ECO:0000313" key="15">
    <source>
        <dbReference type="EMBL" id="MBC2398859.1"/>
    </source>
</evidence>
<sequence length="441" mass="50244">MENSRKIALDILEEILNKNAYSNIVINNKLNKSKLSDKDKALVTEIVYGTLKYKYTIDTILNYHLKNGIKNLDSYVLNVLRIGIYQIRYLDKIPSFAAVNECVELGKKKSKGMSKLINGVLRNYLRSINRDYCGEKTLDKLSFNYSFPKWLVKLFINQYGEERGESILKGLNSVPTVTVRINSLKGSYEYIWQRLVSNNYNIEEGIVCPEGIKIIKGRNIENNPLFKEGYITVQDESAMLVAPAMDLKDNMIVLDLCSAPGGKTTHISEIMNNTGKVLAFDIHENKLSLIKENIDRLGINNISLNTMDATIYNSSLNKTGDRVLIDVPCSGLGIIRKKPEIKYTKDKKSLNSLIEIQRKILINAARYVKDNGIILYSTCTLNKDENEENIKWFIDKFPQFKVEPIFYGNLQNLIYSELGTLTILPNESMDGFFIAKLRKQG</sequence>
<feature type="binding site" evidence="13">
    <location>
        <position position="326"/>
    </location>
    <ligand>
        <name>S-adenosyl-L-methionine</name>
        <dbReference type="ChEBI" id="CHEBI:59789"/>
    </ligand>
</feature>
<keyword evidence="8 13" id="KW-0949">S-adenosyl-L-methionine</keyword>
<evidence type="ECO:0000256" key="12">
    <source>
        <dbReference type="ARBA" id="ARBA00047283"/>
    </source>
</evidence>
<proteinExistence type="inferred from homology"/>
<dbReference type="Pfam" id="PF22458">
    <property type="entry name" value="RsmF-B_ferredox"/>
    <property type="match status" value="1"/>
</dbReference>
<dbReference type="InterPro" id="IPR049560">
    <property type="entry name" value="MeTrfase_RsmB-F_NOP2_cat"/>
</dbReference>
<dbReference type="PRINTS" id="PR02008">
    <property type="entry name" value="RCMTFAMILY"/>
</dbReference>
<organism evidence="15 16">
    <name type="scientific">Clostridium tetanomorphum</name>
    <dbReference type="NCBI Taxonomy" id="1553"/>
    <lineage>
        <taxon>Bacteria</taxon>
        <taxon>Bacillati</taxon>
        <taxon>Bacillota</taxon>
        <taxon>Clostridia</taxon>
        <taxon>Eubacteriales</taxon>
        <taxon>Clostridiaceae</taxon>
        <taxon>Clostridium</taxon>
    </lineage>
</organism>
<dbReference type="Pfam" id="PF01029">
    <property type="entry name" value="NusB"/>
    <property type="match status" value="1"/>
</dbReference>
<dbReference type="SUPFAM" id="SSF53335">
    <property type="entry name" value="S-adenosyl-L-methionine-dependent methyltransferases"/>
    <property type="match status" value="1"/>
</dbReference>
<dbReference type="Gene3D" id="3.40.50.150">
    <property type="entry name" value="Vaccinia Virus protein VP39"/>
    <property type="match status" value="1"/>
</dbReference>
<dbReference type="PANTHER" id="PTHR22807">
    <property type="entry name" value="NOP2 YEAST -RELATED NOL1/NOP2/FMU SUN DOMAIN-CONTAINING"/>
    <property type="match status" value="1"/>
</dbReference>
<feature type="binding site" evidence="13">
    <location>
        <begin position="257"/>
        <end position="263"/>
    </location>
    <ligand>
        <name>S-adenosyl-L-methionine</name>
        <dbReference type="ChEBI" id="CHEBI:59789"/>
    </ligand>
</feature>
<keyword evidence="7 13" id="KW-0808">Transferase</keyword>
<dbReference type="GO" id="GO:0005737">
    <property type="term" value="C:cytoplasm"/>
    <property type="evidence" value="ECO:0007669"/>
    <property type="project" value="UniProtKB-SubCell"/>
</dbReference>
<evidence type="ECO:0000256" key="5">
    <source>
        <dbReference type="ARBA" id="ARBA00022552"/>
    </source>
</evidence>
<dbReference type="Gene3D" id="3.30.70.1170">
    <property type="entry name" value="Sun protein, domain 3"/>
    <property type="match status" value="1"/>
</dbReference>
<dbReference type="GO" id="GO:0008649">
    <property type="term" value="F:rRNA methyltransferase activity"/>
    <property type="evidence" value="ECO:0007669"/>
    <property type="project" value="InterPro"/>
</dbReference>
<evidence type="ECO:0000256" key="9">
    <source>
        <dbReference type="ARBA" id="ARBA00022884"/>
    </source>
</evidence>
<evidence type="ECO:0000256" key="10">
    <source>
        <dbReference type="ARBA" id="ARBA00030399"/>
    </source>
</evidence>
<dbReference type="PROSITE" id="PS51686">
    <property type="entry name" value="SAM_MT_RSMB_NOP"/>
    <property type="match status" value="1"/>
</dbReference>
<dbReference type="InterPro" id="IPR054728">
    <property type="entry name" value="RsmB-like_ferredoxin"/>
</dbReference>
<protein>
    <recommendedName>
        <fullName evidence="3">16S rRNA (cytosine(967)-C(5))-methyltransferase</fullName>
        <ecNumber evidence="3">2.1.1.176</ecNumber>
    </recommendedName>
    <alternativeName>
        <fullName evidence="10">16S rRNA m5C967 methyltransferase</fullName>
    </alternativeName>
    <alternativeName>
        <fullName evidence="11">rRNA (cytosine-C(5)-)-methyltransferase RsmB</fullName>
    </alternativeName>
</protein>